<keyword evidence="4" id="KW-1185">Reference proteome</keyword>
<comment type="caution">
    <text evidence="3">The sequence shown here is derived from an EMBL/GenBank/DDBJ whole genome shotgun (WGS) entry which is preliminary data.</text>
</comment>
<feature type="compositionally biased region" description="Polar residues" evidence="1">
    <location>
        <begin position="174"/>
        <end position="189"/>
    </location>
</feature>
<feature type="domain" description="PiggyBac transposable element-derived protein" evidence="2">
    <location>
        <begin position="17"/>
        <end position="92"/>
    </location>
</feature>
<evidence type="ECO:0000313" key="4">
    <source>
        <dbReference type="Proteomes" id="UP000801492"/>
    </source>
</evidence>
<accession>A0A8K0CU29</accession>
<dbReference type="Proteomes" id="UP000801492">
    <property type="component" value="Unassembled WGS sequence"/>
</dbReference>
<dbReference type="OrthoDB" id="6675168at2759"/>
<feature type="non-terminal residue" evidence="3">
    <location>
        <position position="1"/>
    </location>
</feature>
<dbReference type="GO" id="GO:0043565">
    <property type="term" value="F:sequence-specific DNA binding"/>
    <property type="evidence" value="ECO:0007669"/>
    <property type="project" value="TreeGrafter"/>
</dbReference>
<evidence type="ECO:0000313" key="3">
    <source>
        <dbReference type="EMBL" id="KAF2890718.1"/>
    </source>
</evidence>
<dbReference type="EMBL" id="VTPC01047614">
    <property type="protein sequence ID" value="KAF2890718.1"/>
    <property type="molecule type" value="Genomic_DNA"/>
</dbReference>
<gene>
    <name evidence="3" type="ORF">ILUMI_15455</name>
</gene>
<dbReference type="InterPro" id="IPR052638">
    <property type="entry name" value="PiggyBac_TE-derived"/>
</dbReference>
<dbReference type="PANTHER" id="PTHR47055:SF3">
    <property type="entry name" value="PHORBOL-ESTER_DAG-TYPE DOMAIN-CONTAINING PROTEIN"/>
    <property type="match status" value="1"/>
</dbReference>
<proteinExistence type="predicted"/>
<feature type="region of interest" description="Disordered" evidence="1">
    <location>
        <begin position="162"/>
        <end position="189"/>
    </location>
</feature>
<name>A0A8K0CU29_IGNLU</name>
<feature type="region of interest" description="Disordered" evidence="1">
    <location>
        <begin position="92"/>
        <end position="113"/>
    </location>
</feature>
<protein>
    <recommendedName>
        <fullName evidence="2">PiggyBac transposable element-derived protein domain-containing protein</fullName>
    </recommendedName>
</protein>
<sequence>MADMAPNNIFMGAKSAPLPRQEEYGLGAAVILELESRLPKELGPYNFYFDNFFTSLPLLSALSENKTGGTGTIRGNRLAKCPITQVSVLKKETREDNNLRNNPNRFENLQEEGKKSSHSSFMLFDDDSIADLPYIPSENEDSSKIAVQSEIRICVEKPSALDEEVNANDIPEGNKQNENNANSTFRQLG</sequence>
<evidence type="ECO:0000259" key="2">
    <source>
        <dbReference type="Pfam" id="PF13843"/>
    </source>
</evidence>
<organism evidence="3 4">
    <name type="scientific">Ignelater luminosus</name>
    <name type="common">Cucubano</name>
    <name type="synonym">Pyrophorus luminosus</name>
    <dbReference type="NCBI Taxonomy" id="2038154"/>
    <lineage>
        <taxon>Eukaryota</taxon>
        <taxon>Metazoa</taxon>
        <taxon>Ecdysozoa</taxon>
        <taxon>Arthropoda</taxon>
        <taxon>Hexapoda</taxon>
        <taxon>Insecta</taxon>
        <taxon>Pterygota</taxon>
        <taxon>Neoptera</taxon>
        <taxon>Endopterygota</taxon>
        <taxon>Coleoptera</taxon>
        <taxon>Polyphaga</taxon>
        <taxon>Elateriformia</taxon>
        <taxon>Elateroidea</taxon>
        <taxon>Elateridae</taxon>
        <taxon>Agrypninae</taxon>
        <taxon>Pyrophorini</taxon>
        <taxon>Ignelater</taxon>
    </lineage>
</organism>
<dbReference type="PANTHER" id="PTHR47055">
    <property type="entry name" value="DDE_TNP_1_7 DOMAIN-CONTAINING PROTEIN"/>
    <property type="match status" value="1"/>
</dbReference>
<dbReference type="Pfam" id="PF13843">
    <property type="entry name" value="DDE_Tnp_1_7"/>
    <property type="match status" value="1"/>
</dbReference>
<dbReference type="AlphaFoldDB" id="A0A8K0CU29"/>
<evidence type="ECO:0000256" key="1">
    <source>
        <dbReference type="SAM" id="MobiDB-lite"/>
    </source>
</evidence>
<reference evidence="3" key="1">
    <citation type="submission" date="2019-08" db="EMBL/GenBank/DDBJ databases">
        <title>The genome of the North American firefly Photinus pyralis.</title>
        <authorList>
            <consortium name="Photinus pyralis genome working group"/>
            <person name="Fallon T.R."/>
            <person name="Sander Lower S.E."/>
            <person name="Weng J.-K."/>
        </authorList>
    </citation>
    <scope>NUCLEOTIDE SEQUENCE</scope>
    <source>
        <strain evidence="3">TRF0915ILg1</strain>
        <tissue evidence="3">Whole body</tissue>
    </source>
</reference>
<dbReference type="InterPro" id="IPR029526">
    <property type="entry name" value="PGBD"/>
</dbReference>